<gene>
    <name evidence="1" type="ORF">FEN17_26125</name>
</gene>
<dbReference type="Proteomes" id="UP000306402">
    <property type="component" value="Unassembled WGS sequence"/>
</dbReference>
<dbReference type="GO" id="GO:0004519">
    <property type="term" value="F:endonuclease activity"/>
    <property type="evidence" value="ECO:0007669"/>
    <property type="project" value="InterPro"/>
</dbReference>
<name>A0A5R9KPU3_9BACT</name>
<accession>A0A5R9KPU3</accession>
<organism evidence="1 2">
    <name type="scientific">Dyadobacter luticola</name>
    <dbReference type="NCBI Taxonomy" id="1979387"/>
    <lineage>
        <taxon>Bacteria</taxon>
        <taxon>Pseudomonadati</taxon>
        <taxon>Bacteroidota</taxon>
        <taxon>Cytophagia</taxon>
        <taxon>Cytophagales</taxon>
        <taxon>Spirosomataceae</taxon>
        <taxon>Dyadobacter</taxon>
    </lineage>
</organism>
<dbReference type="AlphaFoldDB" id="A0A5R9KPU3"/>
<protein>
    <submittedName>
        <fullName evidence="1">Type II toxin-antitoxin system HigB family toxin</fullName>
    </submittedName>
</protein>
<reference evidence="1 2" key="1">
    <citation type="submission" date="2019-05" db="EMBL/GenBank/DDBJ databases">
        <authorList>
            <person name="Qu J.-H."/>
        </authorList>
    </citation>
    <scope>NUCLEOTIDE SEQUENCE [LARGE SCALE GENOMIC DNA]</scope>
    <source>
        <strain evidence="1 2">T17</strain>
    </source>
</reference>
<evidence type="ECO:0000313" key="2">
    <source>
        <dbReference type="Proteomes" id="UP000306402"/>
    </source>
</evidence>
<dbReference type="GO" id="GO:0110001">
    <property type="term" value="C:toxin-antitoxin complex"/>
    <property type="evidence" value="ECO:0007669"/>
    <property type="project" value="InterPro"/>
</dbReference>
<sequence>MVTISYRMIREYANRRQESLEALNSWYDLAKKGNWSHFHDVKQVFNSIDAVGDDLYVFNIKGNHLRLIVRIFPVRTVYIKFIGTHAEYDKVKLERL</sequence>
<dbReference type="GO" id="GO:0003723">
    <property type="term" value="F:RNA binding"/>
    <property type="evidence" value="ECO:0007669"/>
    <property type="project" value="InterPro"/>
</dbReference>
<dbReference type="Pfam" id="PF09907">
    <property type="entry name" value="HigB_toxin"/>
    <property type="match status" value="1"/>
</dbReference>
<dbReference type="InterPro" id="IPR018669">
    <property type="entry name" value="Toxin_HigB"/>
</dbReference>
<keyword evidence="2" id="KW-1185">Reference proteome</keyword>
<dbReference type="OrthoDB" id="9799912at2"/>
<proteinExistence type="predicted"/>
<evidence type="ECO:0000313" key="1">
    <source>
        <dbReference type="EMBL" id="TLU98253.1"/>
    </source>
</evidence>
<comment type="caution">
    <text evidence="1">The sequence shown here is derived from an EMBL/GenBank/DDBJ whole genome shotgun (WGS) entry which is preliminary data.</text>
</comment>
<dbReference type="EMBL" id="VCEJ01000008">
    <property type="protein sequence ID" value="TLU98253.1"/>
    <property type="molecule type" value="Genomic_DNA"/>
</dbReference>